<name>A0A813VBN2_9BILA</name>
<dbReference type="Proteomes" id="UP000663868">
    <property type="component" value="Unassembled WGS sequence"/>
</dbReference>
<dbReference type="EMBL" id="CAJNOG010000015">
    <property type="protein sequence ID" value="CAF0758545.1"/>
    <property type="molecule type" value="Genomic_DNA"/>
</dbReference>
<sequence>MLNISTSIYNAETSMNESFNVSLTLQQSSITVNTYHDLVLLHMLDQFSIKSSHKLYNKTCSISTDCTFYDRFNRPLAVKHIQIESKEKNYLNYRIRILHVLSYNIRI</sequence>
<evidence type="ECO:0000313" key="1">
    <source>
        <dbReference type="EMBL" id="CAF0758545.1"/>
    </source>
</evidence>
<dbReference type="Proteomes" id="UP000663860">
    <property type="component" value="Unassembled WGS sequence"/>
</dbReference>
<comment type="caution">
    <text evidence="2">The sequence shown here is derived from an EMBL/GenBank/DDBJ whole genome shotgun (WGS) entry which is preliminary data.</text>
</comment>
<proteinExistence type="predicted"/>
<accession>A0A813VBN2</accession>
<organism evidence="2 4">
    <name type="scientific">Adineta steineri</name>
    <dbReference type="NCBI Taxonomy" id="433720"/>
    <lineage>
        <taxon>Eukaryota</taxon>
        <taxon>Metazoa</taxon>
        <taxon>Spiralia</taxon>
        <taxon>Gnathifera</taxon>
        <taxon>Rotifera</taxon>
        <taxon>Eurotatoria</taxon>
        <taxon>Bdelloidea</taxon>
        <taxon>Adinetida</taxon>
        <taxon>Adinetidae</taxon>
        <taxon>Adineta</taxon>
    </lineage>
</organism>
<dbReference type="Proteomes" id="UP000663845">
    <property type="component" value="Unassembled WGS sequence"/>
</dbReference>
<dbReference type="AlphaFoldDB" id="A0A813VBN2"/>
<evidence type="ECO:0000313" key="4">
    <source>
        <dbReference type="Proteomes" id="UP000663860"/>
    </source>
</evidence>
<dbReference type="EMBL" id="CAJOBB010002676">
    <property type="protein sequence ID" value="CAF3989668.1"/>
    <property type="molecule type" value="Genomic_DNA"/>
</dbReference>
<evidence type="ECO:0000313" key="2">
    <source>
        <dbReference type="EMBL" id="CAF0837922.1"/>
    </source>
</evidence>
<dbReference type="EMBL" id="CAJNOE010000061">
    <property type="protein sequence ID" value="CAF0837922.1"/>
    <property type="molecule type" value="Genomic_DNA"/>
</dbReference>
<protein>
    <submittedName>
        <fullName evidence="2">Uncharacterized protein</fullName>
    </submittedName>
</protein>
<evidence type="ECO:0000313" key="3">
    <source>
        <dbReference type="EMBL" id="CAF3989668.1"/>
    </source>
</evidence>
<reference evidence="2" key="1">
    <citation type="submission" date="2021-02" db="EMBL/GenBank/DDBJ databases">
        <authorList>
            <person name="Nowell W R."/>
        </authorList>
    </citation>
    <scope>NUCLEOTIDE SEQUENCE</scope>
</reference>
<gene>
    <name evidence="2" type="ORF">IZO911_LOCUS8900</name>
    <name evidence="1" type="ORF">JYZ213_LOCUS2919</name>
    <name evidence="3" type="ORF">KXQ929_LOCUS27828</name>
</gene>